<evidence type="ECO:0000313" key="1">
    <source>
        <dbReference type="EMBL" id="GFS15717.1"/>
    </source>
</evidence>
<dbReference type="Proteomes" id="UP000762676">
    <property type="component" value="Unassembled WGS sequence"/>
</dbReference>
<evidence type="ECO:0000313" key="2">
    <source>
        <dbReference type="Proteomes" id="UP000762676"/>
    </source>
</evidence>
<proteinExistence type="predicted"/>
<reference evidence="1 2" key="1">
    <citation type="journal article" date="2021" name="Elife">
        <title>Chloroplast acquisition without the gene transfer in kleptoplastic sea slugs, Plakobranchus ocellatus.</title>
        <authorList>
            <person name="Maeda T."/>
            <person name="Takahashi S."/>
            <person name="Yoshida T."/>
            <person name="Shimamura S."/>
            <person name="Takaki Y."/>
            <person name="Nagai Y."/>
            <person name="Toyoda A."/>
            <person name="Suzuki Y."/>
            <person name="Arimoto A."/>
            <person name="Ishii H."/>
            <person name="Satoh N."/>
            <person name="Nishiyama T."/>
            <person name="Hasebe M."/>
            <person name="Maruyama T."/>
            <person name="Minagawa J."/>
            <person name="Obokata J."/>
            <person name="Shigenobu S."/>
        </authorList>
    </citation>
    <scope>NUCLEOTIDE SEQUENCE [LARGE SCALE GENOMIC DNA]</scope>
</reference>
<sequence length="73" mass="7911">MDTCWFQVTLTCNRRYWPAHLDNTELLSSRDNTRSAMSHQVCGGHSTKSTGHGGRDVALTAASVSNDQAAALC</sequence>
<gene>
    <name evidence="1" type="ORF">ElyMa_006777500</name>
</gene>
<comment type="caution">
    <text evidence="1">The sequence shown here is derived from an EMBL/GenBank/DDBJ whole genome shotgun (WGS) entry which is preliminary data.</text>
</comment>
<organism evidence="1 2">
    <name type="scientific">Elysia marginata</name>
    <dbReference type="NCBI Taxonomy" id="1093978"/>
    <lineage>
        <taxon>Eukaryota</taxon>
        <taxon>Metazoa</taxon>
        <taxon>Spiralia</taxon>
        <taxon>Lophotrochozoa</taxon>
        <taxon>Mollusca</taxon>
        <taxon>Gastropoda</taxon>
        <taxon>Heterobranchia</taxon>
        <taxon>Euthyneura</taxon>
        <taxon>Panpulmonata</taxon>
        <taxon>Sacoglossa</taxon>
        <taxon>Placobranchoidea</taxon>
        <taxon>Plakobranchidae</taxon>
        <taxon>Elysia</taxon>
    </lineage>
</organism>
<dbReference type="EMBL" id="BMAT01013585">
    <property type="protein sequence ID" value="GFS15717.1"/>
    <property type="molecule type" value="Genomic_DNA"/>
</dbReference>
<dbReference type="AlphaFoldDB" id="A0AAV4J409"/>
<name>A0AAV4J409_9GAST</name>
<keyword evidence="2" id="KW-1185">Reference proteome</keyword>
<accession>A0AAV4J409</accession>
<protein>
    <submittedName>
        <fullName evidence="1">Uncharacterized protein</fullName>
    </submittedName>
</protein>